<keyword evidence="2" id="KW-0378">Hydrolase</keyword>
<proteinExistence type="inferred from homology"/>
<organism evidence="6 7">
    <name type="scientific">Buddleja alternifolia</name>
    <dbReference type="NCBI Taxonomy" id="168488"/>
    <lineage>
        <taxon>Eukaryota</taxon>
        <taxon>Viridiplantae</taxon>
        <taxon>Streptophyta</taxon>
        <taxon>Embryophyta</taxon>
        <taxon>Tracheophyta</taxon>
        <taxon>Spermatophyta</taxon>
        <taxon>Magnoliopsida</taxon>
        <taxon>eudicotyledons</taxon>
        <taxon>Gunneridae</taxon>
        <taxon>Pentapetalae</taxon>
        <taxon>asterids</taxon>
        <taxon>lamiids</taxon>
        <taxon>Lamiales</taxon>
        <taxon>Scrophulariaceae</taxon>
        <taxon>Buddlejeae</taxon>
        <taxon>Buddleja</taxon>
    </lineage>
</organism>
<dbReference type="Gene3D" id="3.20.20.80">
    <property type="entry name" value="Glycosidases"/>
    <property type="match status" value="1"/>
</dbReference>
<reference evidence="6" key="1">
    <citation type="submission" date="2019-10" db="EMBL/GenBank/DDBJ databases">
        <authorList>
            <person name="Zhang R."/>
            <person name="Pan Y."/>
            <person name="Wang J."/>
            <person name="Ma R."/>
            <person name="Yu S."/>
        </authorList>
    </citation>
    <scope>NUCLEOTIDE SEQUENCE</scope>
    <source>
        <strain evidence="6">LA-IB0</strain>
        <tissue evidence="6">Leaf</tissue>
    </source>
</reference>
<keyword evidence="7" id="KW-1185">Reference proteome</keyword>
<name>A0AAV6X9D2_9LAMI</name>
<comment type="similarity">
    <text evidence="1 4">Belongs to the glycosyl hydrolase 1 family.</text>
</comment>
<dbReference type="Pfam" id="PF14223">
    <property type="entry name" value="Retrotran_gag_2"/>
    <property type="match status" value="1"/>
</dbReference>
<evidence type="ECO:0000256" key="2">
    <source>
        <dbReference type="ARBA" id="ARBA00022801"/>
    </source>
</evidence>
<keyword evidence="5" id="KW-0472">Membrane</keyword>
<dbReference type="GO" id="GO:0005975">
    <property type="term" value="P:carbohydrate metabolic process"/>
    <property type="evidence" value="ECO:0007669"/>
    <property type="project" value="InterPro"/>
</dbReference>
<dbReference type="InterPro" id="IPR017853">
    <property type="entry name" value="GH"/>
</dbReference>
<dbReference type="Pfam" id="PF00232">
    <property type="entry name" value="Glyco_hydro_1"/>
    <property type="match status" value="1"/>
</dbReference>
<evidence type="ECO:0000256" key="4">
    <source>
        <dbReference type="RuleBase" id="RU003690"/>
    </source>
</evidence>
<evidence type="ECO:0000256" key="5">
    <source>
        <dbReference type="SAM" id="Phobius"/>
    </source>
</evidence>
<dbReference type="Proteomes" id="UP000826271">
    <property type="component" value="Unassembled WGS sequence"/>
</dbReference>
<accession>A0AAV6X9D2</accession>
<sequence>MTDLFRMTDRIDRIEDGSNGNVAIDMYYRFKEDIDNMKKMGFDSFRVSISWSRILPGGRRCAGVNKEGIKYYNKLIDALLANVIGEDHIDHQIISFNITLLMISWLILFFGTGIAAYQNFKRCQIKLMLVLDIAKMDFVLTKPKPKPVEESKNYDKELTSWENADKICKSIILNALSNELFDVYCLMKHAHEIWDSLVNKYVIEDVGIKKYVIGNFLGYQMTDDKVVSAQIYEFHIIVGKLANAT</sequence>
<dbReference type="GO" id="GO:0008422">
    <property type="term" value="F:beta-glucosidase activity"/>
    <property type="evidence" value="ECO:0007669"/>
    <property type="project" value="TreeGrafter"/>
</dbReference>
<keyword evidence="5" id="KW-1133">Transmembrane helix</keyword>
<feature type="transmembrane region" description="Helical" evidence="5">
    <location>
        <begin position="98"/>
        <end position="117"/>
    </location>
</feature>
<keyword evidence="5" id="KW-0812">Transmembrane</keyword>
<evidence type="ECO:0000313" key="6">
    <source>
        <dbReference type="EMBL" id="KAG8375750.1"/>
    </source>
</evidence>
<dbReference type="PANTHER" id="PTHR10353:SF137">
    <property type="entry name" value="MYROSINASE 3-RELATED"/>
    <property type="match status" value="1"/>
</dbReference>
<gene>
    <name evidence="6" type="ORF">BUALT_Bualt10G0132800</name>
</gene>
<evidence type="ECO:0000256" key="3">
    <source>
        <dbReference type="ARBA" id="ARBA00023295"/>
    </source>
</evidence>
<dbReference type="PANTHER" id="PTHR10353">
    <property type="entry name" value="GLYCOSYL HYDROLASE"/>
    <property type="match status" value="1"/>
</dbReference>
<evidence type="ECO:0000256" key="1">
    <source>
        <dbReference type="ARBA" id="ARBA00010838"/>
    </source>
</evidence>
<evidence type="ECO:0000313" key="7">
    <source>
        <dbReference type="Proteomes" id="UP000826271"/>
    </source>
</evidence>
<comment type="caution">
    <text evidence="6">The sequence shown here is derived from an EMBL/GenBank/DDBJ whole genome shotgun (WGS) entry which is preliminary data.</text>
</comment>
<dbReference type="EMBL" id="WHWC01000010">
    <property type="protein sequence ID" value="KAG8375750.1"/>
    <property type="molecule type" value="Genomic_DNA"/>
</dbReference>
<protein>
    <submittedName>
        <fullName evidence="6">Uncharacterized protein</fullName>
    </submittedName>
</protein>
<keyword evidence="3" id="KW-0326">Glycosidase</keyword>
<dbReference type="AlphaFoldDB" id="A0AAV6X9D2"/>
<dbReference type="SUPFAM" id="SSF51445">
    <property type="entry name" value="(Trans)glycosidases"/>
    <property type="match status" value="1"/>
</dbReference>
<dbReference type="InterPro" id="IPR001360">
    <property type="entry name" value="Glyco_hydro_1"/>
</dbReference>